<reference evidence="1" key="1">
    <citation type="submission" date="2020-05" db="EMBL/GenBank/DDBJ databases">
        <title>Large-scale comparative analyses of tick genomes elucidate their genetic diversity and vector capacities.</title>
        <authorList>
            <person name="Jia N."/>
            <person name="Wang J."/>
            <person name="Shi W."/>
            <person name="Du L."/>
            <person name="Sun Y."/>
            <person name="Zhan W."/>
            <person name="Jiang J."/>
            <person name="Wang Q."/>
            <person name="Zhang B."/>
            <person name="Ji P."/>
            <person name="Sakyi L.B."/>
            <person name="Cui X."/>
            <person name="Yuan T."/>
            <person name="Jiang B."/>
            <person name="Yang W."/>
            <person name="Lam T.T.-Y."/>
            <person name="Chang Q."/>
            <person name="Ding S."/>
            <person name="Wang X."/>
            <person name="Zhu J."/>
            <person name="Ruan X."/>
            <person name="Zhao L."/>
            <person name="Wei J."/>
            <person name="Que T."/>
            <person name="Du C."/>
            <person name="Cheng J."/>
            <person name="Dai P."/>
            <person name="Han X."/>
            <person name="Huang E."/>
            <person name="Gao Y."/>
            <person name="Liu J."/>
            <person name="Shao H."/>
            <person name="Ye R."/>
            <person name="Li L."/>
            <person name="Wei W."/>
            <person name="Wang X."/>
            <person name="Wang C."/>
            <person name="Yang T."/>
            <person name="Huo Q."/>
            <person name="Li W."/>
            <person name="Guo W."/>
            <person name="Chen H."/>
            <person name="Zhou L."/>
            <person name="Ni X."/>
            <person name="Tian J."/>
            <person name="Zhou Y."/>
            <person name="Sheng Y."/>
            <person name="Liu T."/>
            <person name="Pan Y."/>
            <person name="Xia L."/>
            <person name="Li J."/>
            <person name="Zhao F."/>
            <person name="Cao W."/>
        </authorList>
    </citation>
    <scope>NUCLEOTIDE SEQUENCE</scope>
    <source>
        <strain evidence="1">Dsil-2018</strain>
    </source>
</reference>
<dbReference type="EMBL" id="CM023480">
    <property type="protein sequence ID" value="KAH7970872.1"/>
    <property type="molecule type" value="Genomic_DNA"/>
</dbReference>
<accession>A0ACB8DJW6</accession>
<evidence type="ECO:0000313" key="2">
    <source>
        <dbReference type="Proteomes" id="UP000821865"/>
    </source>
</evidence>
<evidence type="ECO:0000313" key="1">
    <source>
        <dbReference type="EMBL" id="KAH7970872.1"/>
    </source>
</evidence>
<organism evidence="1 2">
    <name type="scientific">Dermacentor silvarum</name>
    <name type="common">Tick</name>
    <dbReference type="NCBI Taxonomy" id="543639"/>
    <lineage>
        <taxon>Eukaryota</taxon>
        <taxon>Metazoa</taxon>
        <taxon>Ecdysozoa</taxon>
        <taxon>Arthropoda</taxon>
        <taxon>Chelicerata</taxon>
        <taxon>Arachnida</taxon>
        <taxon>Acari</taxon>
        <taxon>Parasitiformes</taxon>
        <taxon>Ixodida</taxon>
        <taxon>Ixodoidea</taxon>
        <taxon>Ixodidae</taxon>
        <taxon>Rhipicephalinae</taxon>
        <taxon>Dermacentor</taxon>
    </lineage>
</organism>
<gene>
    <name evidence="1" type="ORF">HPB49_016278</name>
</gene>
<protein>
    <submittedName>
        <fullName evidence="1">Uncharacterized protein</fullName>
    </submittedName>
</protein>
<dbReference type="Proteomes" id="UP000821865">
    <property type="component" value="Chromosome 11"/>
</dbReference>
<sequence>MPKLGTRRLKMVSALPSSRNSVRRRQIRTSSFHPRASASPWECCTPELGAKPSKSCVPFWGFRALVSVASKAVLSAYKSLVETNPANATLDIANAILIQKDFEILDQYRNDVVNYFQAEARAVDFVRDGSRVTAEINEWVKDKTKGKIPKLLDKALPMNTVAFLINAVYFKGTWVTKFQARNTKPLSFYNQGRDEVRVATMSVRRHFGYAAVGELNARALEVPYAGNRFSMIIVLPNSRTGLAKVVAHLTTHLVDTITNDLWQSDVQLWLPKFKLQTDYDLVAPLRRLGLKSAFGNSANFSGISSRNDLAVSDVKHKAMVEVSEEGTVAAAVTSVRIVRKSARSAGPRPPIPFRVEHPFVFFIWDKVSKQALFIGVVRSLNGSVNTRAYNKVSQTFPTSV</sequence>
<comment type="caution">
    <text evidence="1">The sequence shown here is derived from an EMBL/GenBank/DDBJ whole genome shotgun (WGS) entry which is preliminary data.</text>
</comment>
<name>A0ACB8DJW6_DERSI</name>
<keyword evidence="2" id="KW-1185">Reference proteome</keyword>
<proteinExistence type="predicted"/>